<dbReference type="PANTHER" id="PTHR30466">
    <property type="entry name" value="FLAVIN REDUCTASE"/>
    <property type="match status" value="1"/>
</dbReference>
<reference evidence="4 5" key="1">
    <citation type="journal article" date="2017" name="Int. J. Syst. Evol. Microbiol.">
        <title>Marinicauda algicola sp. nov., isolated from a marine red alga Rhodosorus marinus.</title>
        <authorList>
            <person name="Jeong S.E."/>
            <person name="Jeon S.H."/>
            <person name="Chun B.H."/>
            <person name="Kim D.W."/>
            <person name="Jeon C.O."/>
        </authorList>
    </citation>
    <scope>NUCLEOTIDE SEQUENCE [LARGE SCALE GENOMIC DNA]</scope>
    <source>
        <strain evidence="4 5">JCM 31718</strain>
    </source>
</reference>
<evidence type="ECO:0000259" key="3">
    <source>
        <dbReference type="SMART" id="SM00903"/>
    </source>
</evidence>
<accession>A0A4S2GYH4</accession>
<keyword evidence="5" id="KW-1185">Reference proteome</keyword>
<dbReference type="InterPro" id="IPR012349">
    <property type="entry name" value="Split_barrel_FMN-bd"/>
</dbReference>
<organism evidence="4 5">
    <name type="scientific">Marinicauda algicola</name>
    <dbReference type="NCBI Taxonomy" id="2029849"/>
    <lineage>
        <taxon>Bacteria</taxon>
        <taxon>Pseudomonadati</taxon>
        <taxon>Pseudomonadota</taxon>
        <taxon>Alphaproteobacteria</taxon>
        <taxon>Maricaulales</taxon>
        <taxon>Maricaulaceae</taxon>
        <taxon>Marinicauda</taxon>
    </lineage>
</organism>
<dbReference type="GO" id="GO:0042602">
    <property type="term" value="F:riboflavin reductase (NADPH) activity"/>
    <property type="evidence" value="ECO:0007669"/>
    <property type="project" value="TreeGrafter"/>
</dbReference>
<dbReference type="PANTHER" id="PTHR30466:SF11">
    <property type="entry name" value="FLAVIN-DEPENDENT MONOOXYGENASE, REDUCTASE SUBUNIT HSAB"/>
    <property type="match status" value="1"/>
</dbReference>
<name>A0A4S2GYH4_9PROT</name>
<dbReference type="SMART" id="SM00903">
    <property type="entry name" value="Flavin_Reduct"/>
    <property type="match status" value="1"/>
</dbReference>
<protein>
    <submittedName>
        <fullName evidence="4">Flavin reductase</fullName>
    </submittedName>
</protein>
<feature type="domain" description="Flavin reductase like" evidence="3">
    <location>
        <begin position="1"/>
        <end position="131"/>
    </location>
</feature>
<evidence type="ECO:0000256" key="2">
    <source>
        <dbReference type="ARBA" id="ARBA00023002"/>
    </source>
</evidence>
<evidence type="ECO:0000313" key="5">
    <source>
        <dbReference type="Proteomes" id="UP000308054"/>
    </source>
</evidence>
<comment type="caution">
    <text evidence="4">The sequence shown here is derived from an EMBL/GenBank/DDBJ whole genome shotgun (WGS) entry which is preliminary data.</text>
</comment>
<dbReference type="InterPro" id="IPR050268">
    <property type="entry name" value="NADH-dep_flavin_reductase"/>
</dbReference>
<keyword evidence="2" id="KW-0560">Oxidoreductase</keyword>
<proteinExistence type="inferred from homology"/>
<dbReference type="Proteomes" id="UP000308054">
    <property type="component" value="Unassembled WGS sequence"/>
</dbReference>
<evidence type="ECO:0000313" key="4">
    <source>
        <dbReference type="EMBL" id="TGY87998.1"/>
    </source>
</evidence>
<dbReference type="Pfam" id="PF01613">
    <property type="entry name" value="Flavin_Reduct"/>
    <property type="match status" value="1"/>
</dbReference>
<dbReference type="GO" id="GO:0010181">
    <property type="term" value="F:FMN binding"/>
    <property type="evidence" value="ECO:0007669"/>
    <property type="project" value="InterPro"/>
</dbReference>
<comment type="similarity">
    <text evidence="1">Belongs to the non-flavoprotein flavin reductase family.</text>
</comment>
<dbReference type="SUPFAM" id="SSF50475">
    <property type="entry name" value="FMN-binding split barrel"/>
    <property type="match status" value="1"/>
</dbReference>
<dbReference type="EMBL" id="SRXW01000004">
    <property type="protein sequence ID" value="TGY87998.1"/>
    <property type="molecule type" value="Genomic_DNA"/>
</dbReference>
<dbReference type="OrthoDB" id="9792858at2"/>
<evidence type="ECO:0000256" key="1">
    <source>
        <dbReference type="ARBA" id="ARBA00008898"/>
    </source>
</evidence>
<dbReference type="InterPro" id="IPR002563">
    <property type="entry name" value="Flavin_Rdtase-like_dom"/>
</dbReference>
<dbReference type="Gene3D" id="2.30.110.10">
    <property type="entry name" value="Electron Transport, Fmn-binding Protein, Chain A"/>
    <property type="match status" value="1"/>
</dbReference>
<gene>
    <name evidence="4" type="ORF">E5163_13090</name>
</gene>
<sequence>MDGRRARAMTVNSFSSVSLEPALVLWSLGRDSARYALFRHAPTFGINVLAFDQVELSTRCARQDDLNGAGAQWTERESGAVFVEGAIARFDCRVTAVHEAGDHEIIVAQVLDFDTPREAPALVFNRSAYGQI</sequence>
<dbReference type="AlphaFoldDB" id="A0A4S2GYH4"/>